<proteinExistence type="predicted"/>
<sequence>MCSWSWRTGQAEAVRGGDGSWAVRDGCCGGGKRIWGVYGWRWRKRSWPCEVVQSSCEEAGAAGSARCVRSSRLVELMRPEHVRMELWRVWNSCVWKNPGAYLRNPKIGGLLLLFFCEIGEIDSGVFFFLSSVRDWGFEFWIRGLLFLLCYVEDSRAAVSSFPFREIGEFDSFLSSEGVWEGDSVQEAPGGSQEFDVASDISLFDLFFIPRTINSELELAFVRNFQFWIEHSESLEKVNILICAKNSRQKKCTVNNAAFILAPLPGRFAQKWNMEIGLDI</sequence>
<evidence type="ECO:0000313" key="1">
    <source>
        <dbReference type="EMBL" id="MQM18195.1"/>
    </source>
</evidence>
<dbReference type="EMBL" id="NMUH01008028">
    <property type="protein sequence ID" value="MQM18195.1"/>
    <property type="molecule type" value="Genomic_DNA"/>
</dbReference>
<comment type="caution">
    <text evidence="1">The sequence shown here is derived from an EMBL/GenBank/DDBJ whole genome shotgun (WGS) entry which is preliminary data.</text>
</comment>
<organism evidence="1 2">
    <name type="scientific">Colocasia esculenta</name>
    <name type="common">Wild taro</name>
    <name type="synonym">Arum esculentum</name>
    <dbReference type="NCBI Taxonomy" id="4460"/>
    <lineage>
        <taxon>Eukaryota</taxon>
        <taxon>Viridiplantae</taxon>
        <taxon>Streptophyta</taxon>
        <taxon>Embryophyta</taxon>
        <taxon>Tracheophyta</taxon>
        <taxon>Spermatophyta</taxon>
        <taxon>Magnoliopsida</taxon>
        <taxon>Liliopsida</taxon>
        <taxon>Araceae</taxon>
        <taxon>Aroideae</taxon>
        <taxon>Colocasieae</taxon>
        <taxon>Colocasia</taxon>
    </lineage>
</organism>
<reference evidence="1" key="1">
    <citation type="submission" date="2017-07" db="EMBL/GenBank/DDBJ databases">
        <title>Taro Niue Genome Assembly and Annotation.</title>
        <authorList>
            <person name="Atibalentja N."/>
            <person name="Keating K."/>
            <person name="Fields C.J."/>
        </authorList>
    </citation>
    <scope>NUCLEOTIDE SEQUENCE</scope>
    <source>
        <strain evidence="1">Niue_2</strain>
        <tissue evidence="1">Leaf</tissue>
    </source>
</reference>
<gene>
    <name evidence="1" type="ORF">Taro_051182</name>
</gene>
<accession>A0A843XG69</accession>
<protein>
    <submittedName>
        <fullName evidence="1">Uncharacterized protein</fullName>
    </submittedName>
</protein>
<dbReference type="AlphaFoldDB" id="A0A843XG69"/>
<keyword evidence="2" id="KW-1185">Reference proteome</keyword>
<dbReference type="Proteomes" id="UP000652761">
    <property type="component" value="Unassembled WGS sequence"/>
</dbReference>
<evidence type="ECO:0000313" key="2">
    <source>
        <dbReference type="Proteomes" id="UP000652761"/>
    </source>
</evidence>
<name>A0A843XG69_COLES</name>